<feature type="transmembrane region" description="Helical" evidence="1">
    <location>
        <begin position="12"/>
        <end position="35"/>
    </location>
</feature>
<sequence length="163" mass="18136">MYSQRGKIRIPSYVFILLLAVILGGYLFSGGLAGVNARALEHAVEAIPEESTQVSLNELVPFEWDEVYTFGPYTSKEEIQSIIRLDSDAVKESVSEGMVQLVFVEWGKERVVASVCAYPDNLGYDIRIPFNHGDEGYGVLRYEDNAVFSKSTENGVTVLTYLP</sequence>
<gene>
    <name evidence="2" type="ORF">H8S45_12890</name>
</gene>
<dbReference type="EMBL" id="JACOPL010000014">
    <property type="protein sequence ID" value="MBC5726351.1"/>
    <property type="molecule type" value="Genomic_DNA"/>
</dbReference>
<keyword evidence="3" id="KW-1185">Reference proteome</keyword>
<organism evidence="2 3">
    <name type="scientific">Agathobaculum faecis</name>
    <dbReference type="NCBI Taxonomy" id="2763013"/>
    <lineage>
        <taxon>Bacteria</taxon>
        <taxon>Bacillati</taxon>
        <taxon>Bacillota</taxon>
        <taxon>Clostridia</taxon>
        <taxon>Eubacteriales</taxon>
        <taxon>Butyricicoccaceae</taxon>
        <taxon>Agathobaculum</taxon>
    </lineage>
</organism>
<evidence type="ECO:0000313" key="3">
    <source>
        <dbReference type="Proteomes" id="UP000606499"/>
    </source>
</evidence>
<evidence type="ECO:0000256" key="1">
    <source>
        <dbReference type="SAM" id="Phobius"/>
    </source>
</evidence>
<dbReference type="Proteomes" id="UP000606499">
    <property type="component" value="Unassembled WGS sequence"/>
</dbReference>
<protein>
    <recommendedName>
        <fullName evidence="4">DUF4830 domain-containing protein</fullName>
    </recommendedName>
</protein>
<dbReference type="RefSeq" id="WP_054328067.1">
    <property type="nucleotide sequence ID" value="NZ_JACOPL010000014.1"/>
</dbReference>
<keyword evidence="1" id="KW-1133">Transmembrane helix</keyword>
<proteinExistence type="predicted"/>
<reference evidence="2" key="1">
    <citation type="submission" date="2020-08" db="EMBL/GenBank/DDBJ databases">
        <title>Genome public.</title>
        <authorList>
            <person name="Liu C."/>
            <person name="Sun Q."/>
        </authorList>
    </citation>
    <scope>NUCLEOTIDE SEQUENCE</scope>
    <source>
        <strain evidence="2">NSJ-28</strain>
    </source>
</reference>
<dbReference type="AlphaFoldDB" id="A0A923LXS3"/>
<keyword evidence="1" id="KW-0812">Transmembrane</keyword>
<name>A0A923LXS3_9FIRM</name>
<evidence type="ECO:0008006" key="4">
    <source>
        <dbReference type="Google" id="ProtNLM"/>
    </source>
</evidence>
<accession>A0A923LXS3</accession>
<keyword evidence="1" id="KW-0472">Membrane</keyword>
<evidence type="ECO:0000313" key="2">
    <source>
        <dbReference type="EMBL" id="MBC5726351.1"/>
    </source>
</evidence>
<comment type="caution">
    <text evidence="2">The sequence shown here is derived from an EMBL/GenBank/DDBJ whole genome shotgun (WGS) entry which is preliminary data.</text>
</comment>